<accession>A0AAU7CL71</accession>
<sequence>MLGSCLAIFVATYMIFVEPPPPRKIVIASGGQNGAYFHYAQKYAEEMKKEGLTVEVRETAGSVENLRLLGEDGSGVVAAIVQSGLANPEELERFHSLGSLYREPLWVFYRGDKELGRLSQLAGKRVGVGPSGSGTYAIAKQMLAANGLIDSGSPEQNSPAVLVQEDVAVAAKALAEGKLDAAFFVAAFEADYIQSLLRDARVRLLNFDQHEAYHRRFRFLSPVNVPAGLVDLGRNIPGRDIALLAPTAMLVVRSDIHPALVPLLLTAARRIHGKGDAVSDPGEFPSASYCDFSVSEDARHFYRSGPPVLQRLLPFWQASLVDRAKVMLIPMIMLMMPLLRVTPPLMRWRTRRKIYLWYSDLREIDRRLIPGLPGLELNEELARLKDIEYQVAHVDVPLSYMKEFYHLRLHIAMLKQHLLDLLAGKVSTEVGADP</sequence>
<name>A0AAU7CL71_9BACT</name>
<dbReference type="RefSeq" id="WP_406699097.1">
    <property type="nucleotide sequence ID" value="NZ_CP155447.1"/>
</dbReference>
<dbReference type="PANTHER" id="PTHR42941:SF1">
    <property type="entry name" value="SLL1037 PROTEIN"/>
    <property type="match status" value="1"/>
</dbReference>
<dbReference type="NCBIfam" id="TIGR02122">
    <property type="entry name" value="TRAP_TAXI"/>
    <property type="match status" value="1"/>
</dbReference>
<evidence type="ECO:0000313" key="1">
    <source>
        <dbReference type="EMBL" id="XBH06247.1"/>
    </source>
</evidence>
<dbReference type="Gene3D" id="3.40.190.10">
    <property type="entry name" value="Periplasmic binding protein-like II"/>
    <property type="match status" value="2"/>
</dbReference>
<proteinExistence type="predicted"/>
<dbReference type="AlphaFoldDB" id="A0AAU7CL71"/>
<dbReference type="InterPro" id="IPR011852">
    <property type="entry name" value="TRAP_TAXI"/>
</dbReference>
<dbReference type="EMBL" id="CP155447">
    <property type="protein sequence ID" value="XBH06247.1"/>
    <property type="molecule type" value="Genomic_DNA"/>
</dbReference>
<reference evidence="1" key="1">
    <citation type="submission" date="2024-05" db="EMBL/GenBank/DDBJ databases">
        <title>Planctomycetes of the genus Singulisphaera possess chitinolytic capabilities.</title>
        <authorList>
            <person name="Ivanova A."/>
        </authorList>
    </citation>
    <scope>NUCLEOTIDE SEQUENCE</scope>
    <source>
        <strain evidence="1">Ch08T</strain>
    </source>
</reference>
<protein>
    <submittedName>
        <fullName evidence="1">TAXI family TRAP transporter solute-binding subunit</fullName>
    </submittedName>
</protein>
<dbReference type="SUPFAM" id="SSF53850">
    <property type="entry name" value="Periplasmic binding protein-like II"/>
    <property type="match status" value="1"/>
</dbReference>
<dbReference type="Pfam" id="PF16868">
    <property type="entry name" value="NMT1_3"/>
    <property type="match status" value="1"/>
</dbReference>
<gene>
    <name evidence="1" type="ORF">V5E97_09480</name>
</gene>
<dbReference type="PANTHER" id="PTHR42941">
    <property type="entry name" value="SLL1037 PROTEIN"/>
    <property type="match status" value="1"/>
</dbReference>
<organism evidence="1">
    <name type="scientific">Singulisphaera sp. Ch08</name>
    <dbReference type="NCBI Taxonomy" id="3120278"/>
    <lineage>
        <taxon>Bacteria</taxon>
        <taxon>Pseudomonadati</taxon>
        <taxon>Planctomycetota</taxon>
        <taxon>Planctomycetia</taxon>
        <taxon>Isosphaerales</taxon>
        <taxon>Isosphaeraceae</taxon>
        <taxon>Singulisphaera</taxon>
    </lineage>
</organism>